<keyword evidence="1" id="KW-0547">Nucleotide-binding</keyword>
<evidence type="ECO:0000256" key="2">
    <source>
        <dbReference type="SAM" id="MobiDB-lite"/>
    </source>
</evidence>
<evidence type="ECO:0000313" key="5">
    <source>
        <dbReference type="Proteomes" id="UP001140094"/>
    </source>
</evidence>
<dbReference type="EMBL" id="JANBUO010000706">
    <property type="protein sequence ID" value="KAJ2802116.1"/>
    <property type="molecule type" value="Genomic_DNA"/>
</dbReference>
<feature type="region of interest" description="Disordered" evidence="2">
    <location>
        <begin position="105"/>
        <end position="133"/>
    </location>
</feature>
<feature type="compositionally biased region" description="Acidic residues" evidence="2">
    <location>
        <begin position="165"/>
        <end position="185"/>
    </location>
</feature>
<comment type="subcellular location">
    <subcellularLocation>
        <location evidence="1">Membrane</location>
        <topology evidence="1">Multi-pass membrane protein</topology>
    </subcellularLocation>
</comment>
<dbReference type="OrthoDB" id="48943at2759"/>
<keyword evidence="5" id="KW-1185">Reference proteome</keyword>
<name>A0A9W8HZM5_9FUNG</name>
<evidence type="ECO:0000313" key="4">
    <source>
        <dbReference type="EMBL" id="KAJ2802116.1"/>
    </source>
</evidence>
<dbReference type="InterPro" id="IPR047819">
    <property type="entry name" value="P5A-ATPase_N"/>
</dbReference>
<keyword evidence="1" id="KW-0479">Metal-binding</keyword>
<gene>
    <name evidence="4" type="ORF">H4R20_003406</name>
</gene>
<comment type="catalytic activity">
    <reaction evidence="1">
        <text>ATP + H2O = ADP + phosphate + H(+)</text>
        <dbReference type="Rhea" id="RHEA:13065"/>
        <dbReference type="ChEBI" id="CHEBI:15377"/>
        <dbReference type="ChEBI" id="CHEBI:15378"/>
        <dbReference type="ChEBI" id="CHEBI:30616"/>
        <dbReference type="ChEBI" id="CHEBI:43474"/>
        <dbReference type="ChEBI" id="CHEBI:456216"/>
    </reaction>
</comment>
<dbReference type="EC" id="7.2.2.-" evidence="1"/>
<keyword evidence="1" id="KW-0460">Magnesium</keyword>
<feature type="compositionally biased region" description="Low complexity" evidence="2">
    <location>
        <begin position="111"/>
        <end position="120"/>
    </location>
</feature>
<feature type="domain" description="P5B-type ATPase N-terminal" evidence="3">
    <location>
        <begin position="224"/>
        <end position="306"/>
    </location>
</feature>
<feature type="region of interest" description="Disordered" evidence="2">
    <location>
        <begin position="158"/>
        <end position="190"/>
    </location>
</feature>
<comment type="caution">
    <text evidence="4">The sequence shown here is derived from an EMBL/GenBank/DDBJ whole genome shotgun (WGS) entry which is preliminary data.</text>
</comment>
<protein>
    <recommendedName>
        <fullName evidence="1">Cation-transporting ATPase</fullName>
        <ecNumber evidence="1">7.2.2.-</ecNumber>
    </recommendedName>
</protein>
<reference evidence="4" key="1">
    <citation type="submission" date="2022-07" db="EMBL/GenBank/DDBJ databases">
        <title>Phylogenomic reconstructions and comparative analyses of Kickxellomycotina fungi.</title>
        <authorList>
            <person name="Reynolds N.K."/>
            <person name="Stajich J.E."/>
            <person name="Barry K."/>
            <person name="Grigoriev I.V."/>
            <person name="Crous P."/>
            <person name="Smith M.E."/>
        </authorList>
    </citation>
    <scope>NUCLEOTIDE SEQUENCE</scope>
    <source>
        <strain evidence="4">NRRL 1565</strain>
    </source>
</reference>
<dbReference type="Pfam" id="PF12409">
    <property type="entry name" value="P5-ATPase"/>
    <property type="match status" value="1"/>
</dbReference>
<proteinExistence type="inferred from homology"/>
<dbReference type="AlphaFoldDB" id="A0A9W8HZM5"/>
<feature type="non-terminal residue" evidence="4">
    <location>
        <position position="321"/>
    </location>
</feature>
<dbReference type="GO" id="GO:0046872">
    <property type="term" value="F:metal ion binding"/>
    <property type="evidence" value="ECO:0007669"/>
    <property type="project" value="UniProtKB-UniRule"/>
</dbReference>
<comment type="similarity">
    <text evidence="1">Belongs to the cation transport ATPase (P-type) (TC 3.A.3) family. Type V subfamily.</text>
</comment>
<keyword evidence="1" id="KW-0067">ATP-binding</keyword>
<dbReference type="GO" id="GO:0005524">
    <property type="term" value="F:ATP binding"/>
    <property type="evidence" value="ECO:0007669"/>
    <property type="project" value="UniProtKB-UniRule"/>
</dbReference>
<evidence type="ECO:0000259" key="3">
    <source>
        <dbReference type="Pfam" id="PF12409"/>
    </source>
</evidence>
<dbReference type="GO" id="GO:0019829">
    <property type="term" value="F:ATPase-coupled monoatomic cation transmembrane transporter activity"/>
    <property type="evidence" value="ECO:0007669"/>
    <property type="project" value="UniProtKB-UniRule"/>
</dbReference>
<accession>A0A9W8HZM5</accession>
<evidence type="ECO:0000256" key="1">
    <source>
        <dbReference type="RuleBase" id="RU362082"/>
    </source>
</evidence>
<keyword evidence="1" id="KW-1278">Translocase</keyword>
<dbReference type="GO" id="GO:0016020">
    <property type="term" value="C:membrane"/>
    <property type="evidence" value="ECO:0007669"/>
    <property type="project" value="UniProtKB-SubCell"/>
</dbReference>
<dbReference type="Proteomes" id="UP001140094">
    <property type="component" value="Unassembled WGS sequence"/>
</dbReference>
<organism evidence="4 5">
    <name type="scientific">Coemansia guatemalensis</name>
    <dbReference type="NCBI Taxonomy" id="2761395"/>
    <lineage>
        <taxon>Eukaryota</taxon>
        <taxon>Fungi</taxon>
        <taxon>Fungi incertae sedis</taxon>
        <taxon>Zoopagomycota</taxon>
        <taxon>Kickxellomycotina</taxon>
        <taxon>Kickxellomycetes</taxon>
        <taxon>Kickxellales</taxon>
        <taxon>Kickxellaceae</taxon>
        <taxon>Coemansia</taxon>
    </lineage>
</organism>
<sequence>MDTVRPLRERTQGIDAHSAATAAEAETAAAPIVGAAALATTRSLSNNNLVYAPDTEEPAEPQLRVSMSYTHGNSRAKEVNLPFTYSGVFSDHMWREARVTTDAASTHAECSAEPPTSSGAPAGGGGDSAQTYDSSLVMHGGVSAGSVAHSHMPSGLHTARFPVDYESDSSTDGDDDDDDGSESESYEGLAVDDINETYDHKLPEFVPNPDPLVQRIYFDEEGITVDVCGMSYSLIGLGLYRILGVVTLGIMPLVCRWVPRWRVWWTMHPEHLGDATFVVITDEFGAVSSQVIKRRSYGGTLESIFGSLTRKGPLYKHNDDI</sequence>